<reference evidence="2 4" key="1">
    <citation type="submission" date="2015-09" db="EMBL/GenBank/DDBJ databases">
        <title>Draft Genome Sequence of the Strain BR 3267 (Bradyrhizobium yuanmingense) recommended as inoculant for cowpea in Brazil.</title>
        <authorList>
            <person name="Simoes-Araujo J.L."/>
            <person name="Zilli J.E."/>
        </authorList>
    </citation>
    <scope>NUCLEOTIDE SEQUENCE [LARGE SCALE GENOMIC DNA]</scope>
    <source>
        <strain evidence="2 4">BR3267</strain>
    </source>
</reference>
<proteinExistence type="predicted"/>
<dbReference type="GeneID" id="93177957"/>
<dbReference type="Proteomes" id="UP000183174">
    <property type="component" value="Unassembled WGS sequence"/>
</dbReference>
<organism evidence="2 4">
    <name type="scientific">Bradyrhizobium yuanmingense</name>
    <dbReference type="NCBI Taxonomy" id="108015"/>
    <lineage>
        <taxon>Bacteria</taxon>
        <taxon>Pseudomonadati</taxon>
        <taxon>Pseudomonadota</taxon>
        <taxon>Alphaproteobacteria</taxon>
        <taxon>Hyphomicrobiales</taxon>
        <taxon>Nitrobacteraceae</taxon>
        <taxon>Bradyrhizobium</taxon>
    </lineage>
</organism>
<dbReference type="EMBL" id="FMAE01000005">
    <property type="protein sequence ID" value="SCB38072.1"/>
    <property type="molecule type" value="Genomic_DNA"/>
</dbReference>
<sequence length="90" mass="9822">MNIRVRAESPAALLRERLEALVAELAELEKLRERVGREENLQRKLRKAGSANNPARTAGGPSGFAQAKLMAIPLIRKKSGCCDERPKASG</sequence>
<dbReference type="EMBL" id="LJYF01000032">
    <property type="protein sequence ID" value="KRP91686.1"/>
    <property type="molecule type" value="Genomic_DNA"/>
</dbReference>
<dbReference type="AlphaFoldDB" id="A0A0R3C1Q3"/>
<evidence type="ECO:0000313" key="2">
    <source>
        <dbReference type="EMBL" id="KRP91686.1"/>
    </source>
</evidence>
<dbReference type="RefSeq" id="WP_036013665.1">
    <property type="nucleotide sequence ID" value="NZ_CP104173.1"/>
</dbReference>
<evidence type="ECO:0000313" key="3">
    <source>
        <dbReference type="EMBL" id="SCB38072.1"/>
    </source>
</evidence>
<reference evidence="3 5" key="2">
    <citation type="submission" date="2016-08" db="EMBL/GenBank/DDBJ databases">
        <authorList>
            <person name="Seilhamer J.J."/>
        </authorList>
    </citation>
    <scope>NUCLEOTIDE SEQUENCE [LARGE SCALE GENOMIC DNA]</scope>
    <source>
        <strain evidence="3 5">CCBAU 10071</strain>
    </source>
</reference>
<accession>A0A0R3C1Q3</accession>
<gene>
    <name evidence="2" type="ORF">AOQ72_32255</name>
    <name evidence="3" type="ORF">GA0061099_1005761</name>
</gene>
<name>A0A0R3C1Q3_9BRAD</name>
<evidence type="ECO:0000313" key="4">
    <source>
        <dbReference type="Proteomes" id="UP000051380"/>
    </source>
</evidence>
<evidence type="ECO:0000256" key="1">
    <source>
        <dbReference type="SAM" id="MobiDB-lite"/>
    </source>
</evidence>
<dbReference type="Proteomes" id="UP000051380">
    <property type="component" value="Unassembled WGS sequence"/>
</dbReference>
<evidence type="ECO:0000313" key="5">
    <source>
        <dbReference type="Proteomes" id="UP000183174"/>
    </source>
</evidence>
<protein>
    <submittedName>
        <fullName evidence="2">Uncharacterized protein</fullName>
    </submittedName>
</protein>
<feature type="region of interest" description="Disordered" evidence="1">
    <location>
        <begin position="43"/>
        <end position="63"/>
    </location>
</feature>